<evidence type="ECO:0000256" key="3">
    <source>
        <dbReference type="ARBA" id="ARBA00022448"/>
    </source>
</evidence>
<proteinExistence type="inferred from homology"/>
<dbReference type="Proteomes" id="UP000199111">
    <property type="component" value="Unassembled WGS sequence"/>
</dbReference>
<feature type="transmembrane region" description="Helical" evidence="8">
    <location>
        <begin position="193"/>
        <end position="212"/>
    </location>
</feature>
<feature type="transmembrane region" description="Helical" evidence="8">
    <location>
        <begin position="71"/>
        <end position="93"/>
    </location>
</feature>
<evidence type="ECO:0000256" key="4">
    <source>
        <dbReference type="ARBA" id="ARBA00022475"/>
    </source>
</evidence>
<dbReference type="PANTHER" id="PTHR30269:SF37">
    <property type="entry name" value="MEMBRANE TRANSPORTER PROTEIN"/>
    <property type="match status" value="1"/>
</dbReference>
<name>A0A1I3GXC1_9ACTN</name>
<feature type="transmembrane region" description="Helical" evidence="8">
    <location>
        <begin position="46"/>
        <end position="64"/>
    </location>
</feature>
<keyword evidence="10" id="KW-1185">Reference proteome</keyword>
<dbReference type="InterPro" id="IPR052017">
    <property type="entry name" value="TSUP"/>
</dbReference>
<comment type="subcellular location">
    <subcellularLocation>
        <location evidence="1 8">Cell membrane</location>
        <topology evidence="1 8">Multi-pass membrane protein</topology>
    </subcellularLocation>
</comment>
<accession>A0A1I3GXC1</accession>
<keyword evidence="5 8" id="KW-0812">Transmembrane</keyword>
<feature type="transmembrane region" description="Helical" evidence="8">
    <location>
        <begin position="224"/>
        <end position="241"/>
    </location>
</feature>
<gene>
    <name evidence="9" type="ORF">SAMN05216275_102265</name>
</gene>
<reference evidence="10" key="1">
    <citation type="submission" date="2016-10" db="EMBL/GenBank/DDBJ databases">
        <authorList>
            <person name="Varghese N."/>
            <person name="Submissions S."/>
        </authorList>
    </citation>
    <scope>NUCLEOTIDE SEQUENCE [LARGE SCALE GENOMIC DNA]</scope>
    <source>
        <strain evidence="10">CGMCC 4.2126</strain>
    </source>
</reference>
<evidence type="ECO:0000256" key="8">
    <source>
        <dbReference type="RuleBase" id="RU363041"/>
    </source>
</evidence>
<keyword evidence="7 8" id="KW-0472">Membrane</keyword>
<keyword evidence="6 8" id="KW-1133">Transmembrane helix</keyword>
<evidence type="ECO:0000256" key="1">
    <source>
        <dbReference type="ARBA" id="ARBA00004651"/>
    </source>
</evidence>
<evidence type="ECO:0000313" key="10">
    <source>
        <dbReference type="Proteomes" id="UP000199111"/>
    </source>
</evidence>
<protein>
    <recommendedName>
        <fullName evidence="8">Probable membrane transporter protein</fullName>
    </recommendedName>
</protein>
<evidence type="ECO:0000256" key="5">
    <source>
        <dbReference type="ARBA" id="ARBA00022692"/>
    </source>
</evidence>
<dbReference type="AlphaFoldDB" id="A0A1I3GXC1"/>
<dbReference type="Pfam" id="PF01925">
    <property type="entry name" value="TauE"/>
    <property type="match status" value="1"/>
</dbReference>
<sequence>MASDWVVVLVLGAIVVVGASVQRLAGIGFALVAVPALVLLLGPAEGVVLANCAAGVISAVGLAGTWRQVRLATMVPLVAAAACTVPAGAWVAARLPEPVLLAGTGMLVSVAAALVMRGVRVPALRGVTGAVAAGAASGFMNSSAGVGGPAVSLYAVNAGWTVREFVPNAQFYGVVVNAFSVTAKGLPELTVPVWLLVAAAIAAGSVIGRALAQRVPERPARLMVLLLALAGGLTTLVKGLWGL</sequence>
<organism evidence="9 10">
    <name type="scientific">Streptosporangium canum</name>
    <dbReference type="NCBI Taxonomy" id="324952"/>
    <lineage>
        <taxon>Bacteria</taxon>
        <taxon>Bacillati</taxon>
        <taxon>Actinomycetota</taxon>
        <taxon>Actinomycetes</taxon>
        <taxon>Streptosporangiales</taxon>
        <taxon>Streptosporangiaceae</taxon>
        <taxon>Streptosporangium</taxon>
    </lineage>
</organism>
<feature type="transmembrane region" description="Helical" evidence="8">
    <location>
        <begin position="99"/>
        <end position="116"/>
    </location>
</feature>
<dbReference type="PANTHER" id="PTHR30269">
    <property type="entry name" value="TRANSMEMBRANE PROTEIN YFCA"/>
    <property type="match status" value="1"/>
</dbReference>
<evidence type="ECO:0000256" key="6">
    <source>
        <dbReference type="ARBA" id="ARBA00022989"/>
    </source>
</evidence>
<dbReference type="EMBL" id="FOQY01000002">
    <property type="protein sequence ID" value="SFI28185.1"/>
    <property type="molecule type" value="Genomic_DNA"/>
</dbReference>
<evidence type="ECO:0000256" key="2">
    <source>
        <dbReference type="ARBA" id="ARBA00009142"/>
    </source>
</evidence>
<dbReference type="InterPro" id="IPR002781">
    <property type="entry name" value="TM_pro_TauE-like"/>
</dbReference>
<evidence type="ECO:0000256" key="7">
    <source>
        <dbReference type="ARBA" id="ARBA00023136"/>
    </source>
</evidence>
<feature type="transmembrane region" description="Helical" evidence="8">
    <location>
        <begin position="7"/>
        <end position="40"/>
    </location>
</feature>
<keyword evidence="4 8" id="KW-1003">Cell membrane</keyword>
<dbReference type="GO" id="GO:0005886">
    <property type="term" value="C:plasma membrane"/>
    <property type="evidence" value="ECO:0007669"/>
    <property type="project" value="UniProtKB-SubCell"/>
</dbReference>
<keyword evidence="3" id="KW-0813">Transport</keyword>
<evidence type="ECO:0000313" key="9">
    <source>
        <dbReference type="EMBL" id="SFI28185.1"/>
    </source>
</evidence>
<comment type="similarity">
    <text evidence="2 8">Belongs to the 4-toluene sulfonate uptake permease (TSUP) (TC 2.A.102) family.</text>
</comment>